<evidence type="ECO:0000313" key="2">
    <source>
        <dbReference type="Proteomes" id="UP000243459"/>
    </source>
</evidence>
<evidence type="ECO:0000313" key="1">
    <source>
        <dbReference type="EMBL" id="ONK70034.1"/>
    </source>
</evidence>
<keyword evidence="2" id="KW-1185">Reference proteome</keyword>
<name>A0A5P1EW18_ASPOF</name>
<dbReference type="Proteomes" id="UP000243459">
    <property type="component" value="Chromosome 5"/>
</dbReference>
<dbReference type="EMBL" id="CM007385">
    <property type="protein sequence ID" value="ONK70034.1"/>
    <property type="molecule type" value="Genomic_DNA"/>
</dbReference>
<proteinExistence type="predicted"/>
<dbReference type="Gramene" id="ONK70034">
    <property type="protein sequence ID" value="ONK70034"/>
    <property type="gene ID" value="A4U43_C05F29570"/>
</dbReference>
<dbReference type="AlphaFoldDB" id="A0A5P1EW18"/>
<accession>A0A5P1EW18</accession>
<sequence>MRPLPTLGLDRATVSTVGRLTMRSATIVGARPWRLWLTVRAPRPLRTVPDGAAVGLYREAPCRSATVRARTVLVPCGSTNIDRCLTGATVGLTVANRAGSTAADHGGSTVADPWRIDHATRADRRVDHPDRADGADHELDRVGSTMYRCRLYWTVTARRGRPWGLDHVRPVLTVRRLDHAHRAARCRPCGLDSCPRCRPWASTMRASPIAGLYACRPCLGVDHTTVRSVGLTMPTVGLEAIADRADALPTWGRSC</sequence>
<gene>
    <name evidence="1" type="ORF">A4U43_C05F29570</name>
</gene>
<organism evidence="1 2">
    <name type="scientific">Asparagus officinalis</name>
    <name type="common">Garden asparagus</name>
    <dbReference type="NCBI Taxonomy" id="4686"/>
    <lineage>
        <taxon>Eukaryota</taxon>
        <taxon>Viridiplantae</taxon>
        <taxon>Streptophyta</taxon>
        <taxon>Embryophyta</taxon>
        <taxon>Tracheophyta</taxon>
        <taxon>Spermatophyta</taxon>
        <taxon>Magnoliopsida</taxon>
        <taxon>Liliopsida</taxon>
        <taxon>Asparagales</taxon>
        <taxon>Asparagaceae</taxon>
        <taxon>Asparagoideae</taxon>
        <taxon>Asparagus</taxon>
    </lineage>
</organism>
<reference evidence="2" key="1">
    <citation type="journal article" date="2017" name="Nat. Commun.">
        <title>The asparagus genome sheds light on the origin and evolution of a young Y chromosome.</title>
        <authorList>
            <person name="Harkess A."/>
            <person name="Zhou J."/>
            <person name="Xu C."/>
            <person name="Bowers J.E."/>
            <person name="Van der Hulst R."/>
            <person name="Ayyampalayam S."/>
            <person name="Mercati F."/>
            <person name="Riccardi P."/>
            <person name="McKain M.R."/>
            <person name="Kakrana A."/>
            <person name="Tang H."/>
            <person name="Ray J."/>
            <person name="Groenendijk J."/>
            <person name="Arikit S."/>
            <person name="Mathioni S.M."/>
            <person name="Nakano M."/>
            <person name="Shan H."/>
            <person name="Telgmann-Rauber A."/>
            <person name="Kanno A."/>
            <person name="Yue Z."/>
            <person name="Chen H."/>
            <person name="Li W."/>
            <person name="Chen Y."/>
            <person name="Xu X."/>
            <person name="Zhang Y."/>
            <person name="Luo S."/>
            <person name="Chen H."/>
            <person name="Gao J."/>
            <person name="Mao Z."/>
            <person name="Pires J.C."/>
            <person name="Luo M."/>
            <person name="Kudrna D."/>
            <person name="Wing R.A."/>
            <person name="Meyers B.C."/>
            <person name="Yi K."/>
            <person name="Kong H."/>
            <person name="Lavrijsen P."/>
            <person name="Sunseri F."/>
            <person name="Falavigna A."/>
            <person name="Ye Y."/>
            <person name="Leebens-Mack J.H."/>
            <person name="Chen G."/>
        </authorList>
    </citation>
    <scope>NUCLEOTIDE SEQUENCE [LARGE SCALE GENOMIC DNA]</scope>
    <source>
        <strain evidence="2">cv. DH0086</strain>
    </source>
</reference>
<protein>
    <submittedName>
        <fullName evidence="1">Uncharacterized protein</fullName>
    </submittedName>
</protein>